<dbReference type="EMBL" id="CAJNBJ010000016">
    <property type="protein sequence ID" value="CAE6760796.1"/>
    <property type="molecule type" value="Genomic_DNA"/>
</dbReference>
<comment type="caution">
    <text evidence="1">The sequence shown here is derived from an EMBL/GenBank/DDBJ whole genome shotgun (WGS) entry which is preliminary data.</text>
</comment>
<evidence type="ECO:0000313" key="2">
    <source>
        <dbReference type="Proteomes" id="UP000675880"/>
    </source>
</evidence>
<dbReference type="Proteomes" id="UP000675880">
    <property type="component" value="Unassembled WGS sequence"/>
</dbReference>
<protein>
    <submittedName>
        <fullName evidence="1">Uncharacterized protein</fullName>
    </submittedName>
</protein>
<proteinExistence type="predicted"/>
<sequence length="87" mass="9462">MGEAARKDSANEVNVDRTPVEPVYVAGGAFWASCLECWWGSHAHQSLPVENTLEYLRVAVDHGKSSIELGRMAGMSQVKARMTAVSL</sequence>
<accession>A0ABN7LUA5</accession>
<evidence type="ECO:0000313" key="1">
    <source>
        <dbReference type="EMBL" id="CAE6760796.1"/>
    </source>
</evidence>
<keyword evidence="2" id="KW-1185">Reference proteome</keyword>
<name>A0ABN7LUA5_9BACT</name>
<gene>
    <name evidence="1" type="ORF">NSPZN2_30634</name>
</gene>
<dbReference type="PROSITE" id="PS51257">
    <property type="entry name" value="PROKAR_LIPOPROTEIN"/>
    <property type="match status" value="1"/>
</dbReference>
<organism evidence="1 2">
    <name type="scientific">Nitrospira defluvii</name>
    <dbReference type="NCBI Taxonomy" id="330214"/>
    <lineage>
        <taxon>Bacteria</taxon>
        <taxon>Pseudomonadati</taxon>
        <taxon>Nitrospirota</taxon>
        <taxon>Nitrospiria</taxon>
        <taxon>Nitrospirales</taxon>
        <taxon>Nitrospiraceae</taxon>
        <taxon>Nitrospira</taxon>
    </lineage>
</organism>
<reference evidence="1 2" key="1">
    <citation type="submission" date="2021-02" db="EMBL/GenBank/DDBJ databases">
        <authorList>
            <person name="Han P."/>
        </authorList>
    </citation>
    <scope>NUCLEOTIDE SEQUENCE [LARGE SCALE GENOMIC DNA]</scope>
    <source>
        <strain evidence="1">Candidatus Nitrospira sp. ZN2</strain>
    </source>
</reference>